<dbReference type="GO" id="GO:0008270">
    <property type="term" value="F:zinc ion binding"/>
    <property type="evidence" value="ECO:0007669"/>
    <property type="project" value="UniProtKB-KW"/>
</dbReference>
<evidence type="ECO:0000256" key="2">
    <source>
        <dbReference type="ARBA" id="ARBA00022771"/>
    </source>
</evidence>
<evidence type="ECO:0000313" key="7">
    <source>
        <dbReference type="Proteomes" id="UP000683000"/>
    </source>
</evidence>
<organism evidence="6 7">
    <name type="scientific">Boletus reticuloceps</name>
    <dbReference type="NCBI Taxonomy" id="495285"/>
    <lineage>
        <taxon>Eukaryota</taxon>
        <taxon>Fungi</taxon>
        <taxon>Dikarya</taxon>
        <taxon>Basidiomycota</taxon>
        <taxon>Agaricomycotina</taxon>
        <taxon>Agaricomycetes</taxon>
        <taxon>Agaricomycetidae</taxon>
        <taxon>Boletales</taxon>
        <taxon>Boletineae</taxon>
        <taxon>Boletaceae</taxon>
        <taxon>Boletoideae</taxon>
        <taxon>Boletus</taxon>
    </lineage>
</organism>
<dbReference type="Pfam" id="PF01753">
    <property type="entry name" value="zf-MYND"/>
    <property type="match status" value="1"/>
</dbReference>
<reference evidence="6" key="1">
    <citation type="submission" date="2021-03" db="EMBL/GenBank/DDBJ databases">
        <title>Evolutionary innovations through gain and loss of genes in the ectomycorrhizal Boletales.</title>
        <authorList>
            <person name="Wu G."/>
            <person name="Miyauchi S."/>
            <person name="Morin E."/>
            <person name="Yang Z.-L."/>
            <person name="Xu J."/>
            <person name="Martin F.M."/>
        </authorList>
    </citation>
    <scope>NUCLEOTIDE SEQUENCE</scope>
    <source>
        <strain evidence="6">BR01</strain>
    </source>
</reference>
<evidence type="ECO:0000256" key="3">
    <source>
        <dbReference type="ARBA" id="ARBA00022833"/>
    </source>
</evidence>
<sequence length="229" mass="26336">MVKTCNCCRGHSGDYDEAKLRRCAGCQKVYYCSTSCQKEDWVYHIFHCKPSRPINTADYLARAVFENLLPEHPQTCDDYGFSRVFTAEEKSKLLGLYIGLIKVIKIPPKTIHGWRIRGALVDEIKATFYKIPERTRGGYFPWFLQNEHIIALAGQPLSEDMMHNYADEMMRSWPLSIANLARKKIVIFCMPFSYPSGAHTRISTSGLTSDSHRADHRKKNRYCVLNTSD</sequence>
<dbReference type="SUPFAM" id="SSF144232">
    <property type="entry name" value="HIT/MYND zinc finger-like"/>
    <property type="match status" value="1"/>
</dbReference>
<name>A0A8I3ABG5_9AGAM</name>
<evidence type="ECO:0000256" key="4">
    <source>
        <dbReference type="PROSITE-ProRule" id="PRU00134"/>
    </source>
</evidence>
<protein>
    <recommendedName>
        <fullName evidence="5">MYND-type domain-containing protein</fullName>
    </recommendedName>
</protein>
<evidence type="ECO:0000256" key="1">
    <source>
        <dbReference type="ARBA" id="ARBA00022723"/>
    </source>
</evidence>
<proteinExistence type="predicted"/>
<dbReference type="InterPro" id="IPR002893">
    <property type="entry name" value="Znf_MYND"/>
</dbReference>
<feature type="domain" description="MYND-type" evidence="5">
    <location>
        <begin position="5"/>
        <end position="48"/>
    </location>
</feature>
<dbReference type="AlphaFoldDB" id="A0A8I3ABG5"/>
<evidence type="ECO:0000313" key="6">
    <source>
        <dbReference type="EMBL" id="KAG6377268.1"/>
    </source>
</evidence>
<dbReference type="Gene3D" id="6.10.140.2220">
    <property type="match status" value="1"/>
</dbReference>
<keyword evidence="1" id="KW-0479">Metal-binding</keyword>
<evidence type="ECO:0000259" key="5">
    <source>
        <dbReference type="PROSITE" id="PS50865"/>
    </source>
</evidence>
<dbReference type="EMBL" id="JAGFBS010000010">
    <property type="protein sequence ID" value="KAG6377268.1"/>
    <property type="molecule type" value="Genomic_DNA"/>
</dbReference>
<keyword evidence="2 4" id="KW-0863">Zinc-finger</keyword>
<dbReference type="PROSITE" id="PS50865">
    <property type="entry name" value="ZF_MYND_2"/>
    <property type="match status" value="1"/>
</dbReference>
<dbReference type="OrthoDB" id="4851849at2759"/>
<gene>
    <name evidence="6" type="ORF">JVT61DRAFT_1332</name>
</gene>
<keyword evidence="3" id="KW-0862">Zinc</keyword>
<comment type="caution">
    <text evidence="6">The sequence shown here is derived from an EMBL/GenBank/DDBJ whole genome shotgun (WGS) entry which is preliminary data.</text>
</comment>
<dbReference type="Proteomes" id="UP000683000">
    <property type="component" value="Unassembled WGS sequence"/>
</dbReference>
<accession>A0A8I3ABG5</accession>
<keyword evidence="7" id="KW-1185">Reference proteome</keyword>
<dbReference type="PROSITE" id="PS01360">
    <property type="entry name" value="ZF_MYND_1"/>
    <property type="match status" value="1"/>
</dbReference>